<sequence length="187" mass="20479">MPSTSSLRTPQLAHIALILPLCTSSVSVGLSLFQYPLFLSFLKPGDQPNTSNKSIAGKPLTRFWAPFVKSGGALVVNTCLTSAAAGLFASRWLRSHKTLETTNIGNWYFYGALFAAGHLLFAPIVSGPVGRIASVGCESHDNEEEVDAWNRKEMKRWLNWHTIRTLVVDLPALICFAEGAAQSFWVI</sequence>
<dbReference type="OrthoDB" id="1523883at2759"/>
<dbReference type="AlphaFoldDB" id="A0A9P4USW0"/>
<keyword evidence="1" id="KW-0812">Transmembrane</keyword>
<proteinExistence type="predicted"/>
<keyword evidence="1" id="KW-0472">Membrane</keyword>
<evidence type="ECO:0000313" key="2">
    <source>
        <dbReference type="EMBL" id="KAF2724081.1"/>
    </source>
</evidence>
<feature type="transmembrane region" description="Helical" evidence="1">
    <location>
        <begin position="12"/>
        <end position="42"/>
    </location>
</feature>
<evidence type="ECO:0000256" key="1">
    <source>
        <dbReference type="SAM" id="Phobius"/>
    </source>
</evidence>
<feature type="transmembrane region" description="Helical" evidence="1">
    <location>
        <begin position="63"/>
        <end position="87"/>
    </location>
</feature>
<feature type="transmembrane region" description="Helical" evidence="1">
    <location>
        <begin position="107"/>
        <end position="125"/>
    </location>
</feature>
<protein>
    <submittedName>
        <fullName evidence="2">Uncharacterized protein</fullName>
    </submittedName>
</protein>
<dbReference type="EMBL" id="MU003773">
    <property type="protein sequence ID" value="KAF2724081.1"/>
    <property type="molecule type" value="Genomic_DNA"/>
</dbReference>
<dbReference type="Proteomes" id="UP000799441">
    <property type="component" value="Unassembled WGS sequence"/>
</dbReference>
<accession>A0A9P4USW0</accession>
<evidence type="ECO:0000313" key="3">
    <source>
        <dbReference type="Proteomes" id="UP000799441"/>
    </source>
</evidence>
<comment type="caution">
    <text evidence="2">The sequence shown here is derived from an EMBL/GenBank/DDBJ whole genome shotgun (WGS) entry which is preliminary data.</text>
</comment>
<organism evidence="2 3">
    <name type="scientific">Polychaeton citri CBS 116435</name>
    <dbReference type="NCBI Taxonomy" id="1314669"/>
    <lineage>
        <taxon>Eukaryota</taxon>
        <taxon>Fungi</taxon>
        <taxon>Dikarya</taxon>
        <taxon>Ascomycota</taxon>
        <taxon>Pezizomycotina</taxon>
        <taxon>Dothideomycetes</taxon>
        <taxon>Dothideomycetidae</taxon>
        <taxon>Capnodiales</taxon>
        <taxon>Capnodiaceae</taxon>
        <taxon>Polychaeton</taxon>
    </lineage>
</organism>
<name>A0A9P4USW0_9PEZI</name>
<keyword evidence="3" id="KW-1185">Reference proteome</keyword>
<gene>
    <name evidence="2" type="ORF">K431DRAFT_282347</name>
</gene>
<keyword evidence="1" id="KW-1133">Transmembrane helix</keyword>
<reference evidence="2" key="1">
    <citation type="journal article" date="2020" name="Stud. Mycol.">
        <title>101 Dothideomycetes genomes: a test case for predicting lifestyles and emergence of pathogens.</title>
        <authorList>
            <person name="Haridas S."/>
            <person name="Albert R."/>
            <person name="Binder M."/>
            <person name="Bloem J."/>
            <person name="Labutti K."/>
            <person name="Salamov A."/>
            <person name="Andreopoulos B."/>
            <person name="Baker S."/>
            <person name="Barry K."/>
            <person name="Bills G."/>
            <person name="Bluhm B."/>
            <person name="Cannon C."/>
            <person name="Castanera R."/>
            <person name="Culley D."/>
            <person name="Daum C."/>
            <person name="Ezra D."/>
            <person name="Gonzalez J."/>
            <person name="Henrissat B."/>
            <person name="Kuo A."/>
            <person name="Liang C."/>
            <person name="Lipzen A."/>
            <person name="Lutzoni F."/>
            <person name="Magnuson J."/>
            <person name="Mondo S."/>
            <person name="Nolan M."/>
            <person name="Ohm R."/>
            <person name="Pangilinan J."/>
            <person name="Park H.-J."/>
            <person name="Ramirez L."/>
            <person name="Alfaro M."/>
            <person name="Sun H."/>
            <person name="Tritt A."/>
            <person name="Yoshinaga Y."/>
            <person name="Zwiers L.-H."/>
            <person name="Turgeon B."/>
            <person name="Goodwin S."/>
            <person name="Spatafora J."/>
            <person name="Crous P."/>
            <person name="Grigoriev I."/>
        </authorList>
    </citation>
    <scope>NUCLEOTIDE SEQUENCE</scope>
    <source>
        <strain evidence="2">CBS 116435</strain>
    </source>
</reference>